<keyword evidence="1" id="KW-0472">Membrane</keyword>
<evidence type="ECO:0000313" key="3">
    <source>
        <dbReference type="Proteomes" id="UP000001882"/>
    </source>
</evidence>
<feature type="transmembrane region" description="Helical" evidence="1">
    <location>
        <begin position="28"/>
        <end position="50"/>
    </location>
</feature>
<keyword evidence="1" id="KW-0812">Transmembrane</keyword>
<evidence type="ECO:0000313" key="2">
    <source>
        <dbReference type="EMBL" id="BAI62713.1"/>
    </source>
</evidence>
<dbReference type="OrthoDB" id="145047at2157"/>
<evidence type="ECO:0008006" key="4">
    <source>
        <dbReference type="Google" id="ProtNLM"/>
    </source>
</evidence>
<dbReference type="eggNOG" id="arCOG13258">
    <property type="taxonomic scope" value="Archaea"/>
</dbReference>
<dbReference type="EMBL" id="AP011532">
    <property type="protein sequence ID" value="BAI62713.1"/>
    <property type="molecule type" value="Genomic_DNA"/>
</dbReference>
<dbReference type="Proteomes" id="UP000001882">
    <property type="component" value="Chromosome"/>
</dbReference>
<reference evidence="3" key="3">
    <citation type="journal article" date="2011" name="PLoS ONE">
        <title>Genome sequence of a mesophilic hydrogenotrophic methanogen Methanocella paludicola, the first cultivated representative of the order Methanocellales.</title>
        <authorList>
            <person name="Sakai S."/>
            <person name="Takaki Y."/>
            <person name="Shimamura S."/>
            <person name="Sekine M."/>
            <person name="Tajima T."/>
            <person name="Kosugi H."/>
            <person name="Ichikawa N."/>
            <person name="Tasumi E."/>
            <person name="Hiraki A.T."/>
            <person name="Shimizu A."/>
            <person name="Kato Y."/>
            <person name="Nishiko R."/>
            <person name="Mori K."/>
            <person name="Fujita N."/>
            <person name="Imachi H."/>
            <person name="Takai K."/>
        </authorList>
    </citation>
    <scope>NUCLEOTIDE SEQUENCE [LARGE SCALE GENOMIC DNA]</scope>
    <source>
        <strain evidence="3">DSM 17711 / JCM 13418 / NBRC 101707 / SANAE</strain>
    </source>
</reference>
<accession>D1Z1Z1</accession>
<evidence type="ECO:0000256" key="1">
    <source>
        <dbReference type="SAM" id="Phobius"/>
    </source>
</evidence>
<organism evidence="2 3">
    <name type="scientific">Methanocella paludicola (strain DSM 17711 / JCM 13418 / NBRC 101707 / SANAE)</name>
    <dbReference type="NCBI Taxonomy" id="304371"/>
    <lineage>
        <taxon>Archaea</taxon>
        <taxon>Methanobacteriati</taxon>
        <taxon>Methanobacteriota</taxon>
        <taxon>Stenosarchaea group</taxon>
        <taxon>Methanomicrobia</taxon>
        <taxon>Methanocellales</taxon>
        <taxon>Methanocellaceae</taxon>
        <taxon>Methanocella</taxon>
    </lineage>
</organism>
<gene>
    <name evidence="2" type="ordered locus">MCP_2641</name>
</gene>
<reference evidence="2 3" key="2">
    <citation type="journal article" date="2008" name="Int. J. Syst. Evol. Microbiol.">
        <title>Methanocella paludicola gen. nov., sp. nov., a methane-producing archaeon, the first isolate of the lineage 'Rice Cluster I', and proposal of the new archaeal order Methanocellales ord. nov.</title>
        <authorList>
            <person name="Sakai S."/>
            <person name="Imachi H."/>
            <person name="Hanada S."/>
            <person name="Ohashi A."/>
            <person name="Harada H."/>
            <person name="Kamagata Y."/>
        </authorList>
    </citation>
    <scope>NUCLEOTIDE SEQUENCE [LARGE SCALE GENOMIC DNA]</scope>
    <source>
        <strain evidence="3">DSM 17711 / JCM 13418 / NBRC 101707 / SANAE</strain>
    </source>
</reference>
<sequence>MKPYFIIAIFILVTSVLGALFFADWGLIVLFLFAELASLVSFYIFFSVIIPSLFPEYRNVDENFNCGADEVYLNTKEMYGPKTPFGGMKDK</sequence>
<name>D1Z1Z1_METPS</name>
<reference evidence="2 3" key="1">
    <citation type="journal article" date="2007" name="Appl. Environ. Microbiol.">
        <title>Isolation of key methanogens for global methane emission from rice paddy fields: a novel isolate affiliated with the clone cluster rice cluster I.</title>
        <authorList>
            <person name="Sakai S."/>
            <person name="Imachi H."/>
            <person name="Sekiguchi Y."/>
            <person name="Ohashi A."/>
            <person name="Harada H."/>
            <person name="Kamagata Y."/>
        </authorList>
    </citation>
    <scope>NUCLEOTIDE SEQUENCE [LARGE SCALE GENOMIC DNA]</scope>
    <source>
        <strain evidence="3">DSM 17711 / JCM 13418 / NBRC 101707 / SANAE</strain>
    </source>
</reference>
<protein>
    <recommendedName>
        <fullName evidence="4">Transmembrane protein</fullName>
    </recommendedName>
</protein>
<keyword evidence="3" id="KW-1185">Reference proteome</keyword>
<dbReference type="STRING" id="304371.MCP_2641"/>
<dbReference type="RefSeq" id="WP_012901387.1">
    <property type="nucleotide sequence ID" value="NC_013665.1"/>
</dbReference>
<dbReference type="KEGG" id="mpd:MCP_2641"/>
<proteinExistence type="predicted"/>
<dbReference type="GeneID" id="8682365"/>
<dbReference type="AlphaFoldDB" id="D1Z1Z1"/>
<keyword evidence="1" id="KW-1133">Transmembrane helix</keyword>
<dbReference type="InParanoid" id="D1Z1Z1"/>